<evidence type="ECO:0000313" key="10">
    <source>
        <dbReference type="Proteomes" id="UP000001997"/>
    </source>
</evidence>
<comment type="similarity">
    <text evidence="7">Belongs to the snRNP Sm proteins family.</text>
</comment>
<evidence type="ECO:0000259" key="8">
    <source>
        <dbReference type="SMART" id="SM00651"/>
    </source>
</evidence>
<keyword evidence="10" id="KW-1185">Reference proteome</keyword>
<dbReference type="HOGENOM" id="CLU_076902_8_1_1"/>
<dbReference type="InParanoid" id="A5DHV8"/>
<dbReference type="InterPro" id="IPR034103">
    <property type="entry name" value="Lsm8"/>
</dbReference>
<dbReference type="STRING" id="294746.A5DHV8"/>
<comment type="function">
    <text evidence="7">Plays role in pre-mRNA splicing as component of the U4/U6-U5 tri-snRNP complex that is involved in spliceosome assembly, and as component of the precatalytic spliceosome (spliceosome B complex). The heptameric LSM2-8 complex binds specifically to the 3'-terminal U-tract of U6 snRNA.</text>
</comment>
<keyword evidence="2 7" id="KW-0747">Spliceosome</keyword>
<feature type="domain" description="Sm" evidence="8">
    <location>
        <begin position="4"/>
        <end position="76"/>
    </location>
</feature>
<accession>A5DHV8</accession>
<keyword evidence="3 7" id="KW-0694">RNA-binding</keyword>
<dbReference type="OrthoDB" id="422364at2759"/>
<dbReference type="InterPro" id="IPR044642">
    <property type="entry name" value="PTHR15588"/>
</dbReference>
<comment type="subunit">
    <text evidence="7">LSm subunits form a heteromer with a doughnut shape.</text>
</comment>
<dbReference type="EMBL" id="CH408157">
    <property type="protein sequence ID" value="EDK38761.1"/>
    <property type="molecule type" value="Genomic_DNA"/>
</dbReference>
<dbReference type="RefSeq" id="XP_001485130.1">
    <property type="nucleotide sequence ID" value="XM_001485080.1"/>
</dbReference>
<evidence type="ECO:0000256" key="4">
    <source>
        <dbReference type="ARBA" id="ARBA00023187"/>
    </source>
</evidence>
<evidence type="ECO:0000313" key="9">
    <source>
        <dbReference type="EMBL" id="EDK38761.1"/>
    </source>
</evidence>
<dbReference type="GO" id="GO:0003729">
    <property type="term" value="F:mRNA binding"/>
    <property type="evidence" value="ECO:0007669"/>
    <property type="project" value="TreeGrafter"/>
</dbReference>
<evidence type="ECO:0000256" key="3">
    <source>
        <dbReference type="ARBA" id="ARBA00022884"/>
    </source>
</evidence>
<dbReference type="GeneID" id="5127369"/>
<organism evidence="9 10">
    <name type="scientific">Meyerozyma guilliermondii (strain ATCC 6260 / CBS 566 / DSM 6381 / JCM 1539 / NBRC 10279 / NRRL Y-324)</name>
    <name type="common">Yeast</name>
    <name type="synonym">Candida guilliermondii</name>
    <dbReference type="NCBI Taxonomy" id="294746"/>
    <lineage>
        <taxon>Eukaryota</taxon>
        <taxon>Fungi</taxon>
        <taxon>Dikarya</taxon>
        <taxon>Ascomycota</taxon>
        <taxon>Saccharomycotina</taxon>
        <taxon>Pichiomycetes</taxon>
        <taxon>Debaryomycetaceae</taxon>
        <taxon>Meyerozyma</taxon>
    </lineage>
</organism>
<dbReference type="PANTHER" id="PTHR15588:SF9">
    <property type="entry name" value="U6 SNRNA-ASSOCIATED SM-LIKE PROTEIN LSM8"/>
    <property type="match status" value="1"/>
</dbReference>
<proteinExistence type="inferred from homology"/>
<keyword evidence="7" id="KW-0507">mRNA processing</keyword>
<evidence type="ECO:0000256" key="5">
    <source>
        <dbReference type="ARBA" id="ARBA00023242"/>
    </source>
</evidence>
<protein>
    <recommendedName>
        <fullName evidence="7">LSM2-LSM8 complex subunit LSM8</fullName>
    </recommendedName>
</protein>
<dbReference type="VEuPathDB" id="FungiDB:PGUG_02859"/>
<dbReference type="SUPFAM" id="SSF50182">
    <property type="entry name" value="Sm-like ribonucleoproteins"/>
    <property type="match status" value="1"/>
</dbReference>
<sequence length="97" mass="10810">MHLGYFNCHTNAESVRVITTDARLFEGILEGFDNSTNIILSSCYEHIIYEEEDEENQAIPLGVYFMRGGNVVCIGETSGDVDFTKMKGTLKGTKNPL</sequence>
<dbReference type="SMART" id="SM00651">
    <property type="entry name" value="Sm"/>
    <property type="match status" value="1"/>
</dbReference>
<dbReference type="GO" id="GO:0046540">
    <property type="term" value="C:U4/U6 x U5 tri-snRNP complex"/>
    <property type="evidence" value="ECO:0007669"/>
    <property type="project" value="UniProtKB-UniRule"/>
</dbReference>
<dbReference type="InterPro" id="IPR010920">
    <property type="entry name" value="LSM_dom_sf"/>
</dbReference>
<evidence type="ECO:0000256" key="1">
    <source>
        <dbReference type="ARBA" id="ARBA00004123"/>
    </source>
</evidence>
<dbReference type="Proteomes" id="UP000001997">
    <property type="component" value="Unassembled WGS sequence"/>
</dbReference>
<dbReference type="KEGG" id="pgu:PGUG_02859"/>
<comment type="subcellular location">
    <subcellularLocation>
        <location evidence="1 7">Nucleus</location>
    </subcellularLocation>
</comment>
<keyword evidence="5 7" id="KW-0539">Nucleus</keyword>
<dbReference type="InterPro" id="IPR001163">
    <property type="entry name" value="Sm_dom_euk/arc"/>
</dbReference>
<evidence type="ECO:0000256" key="6">
    <source>
        <dbReference type="ARBA" id="ARBA00023274"/>
    </source>
</evidence>
<dbReference type="GO" id="GO:0005688">
    <property type="term" value="C:U6 snRNP"/>
    <property type="evidence" value="ECO:0007669"/>
    <property type="project" value="UniProtKB-UniRule"/>
</dbReference>
<dbReference type="GO" id="GO:0000398">
    <property type="term" value="P:mRNA splicing, via spliceosome"/>
    <property type="evidence" value="ECO:0007669"/>
    <property type="project" value="UniProtKB-UniRule"/>
</dbReference>
<dbReference type="Pfam" id="PF01423">
    <property type="entry name" value="LSM"/>
    <property type="match status" value="1"/>
</dbReference>
<gene>
    <name evidence="7" type="primary">LSM8</name>
    <name evidence="9" type="ORF">PGUG_02859</name>
</gene>
<dbReference type="AlphaFoldDB" id="A5DHV8"/>
<evidence type="ECO:0000256" key="2">
    <source>
        <dbReference type="ARBA" id="ARBA00022728"/>
    </source>
</evidence>
<dbReference type="eggNOG" id="KOG1784">
    <property type="taxonomic scope" value="Eukaryota"/>
</dbReference>
<evidence type="ECO:0000256" key="7">
    <source>
        <dbReference type="RuleBase" id="RU365048"/>
    </source>
</evidence>
<dbReference type="CDD" id="cd01727">
    <property type="entry name" value="LSm8"/>
    <property type="match status" value="1"/>
</dbReference>
<dbReference type="OMA" id="CHTNAES"/>
<keyword evidence="6 7" id="KW-0687">Ribonucleoprotein</keyword>
<keyword evidence="4 7" id="KW-0508">mRNA splicing</keyword>
<dbReference type="GO" id="GO:0071011">
    <property type="term" value="C:precatalytic spliceosome"/>
    <property type="evidence" value="ECO:0007669"/>
    <property type="project" value="TreeGrafter"/>
</dbReference>
<reference evidence="9 10" key="1">
    <citation type="journal article" date="2009" name="Nature">
        <title>Evolution of pathogenicity and sexual reproduction in eight Candida genomes.</title>
        <authorList>
            <person name="Butler G."/>
            <person name="Rasmussen M.D."/>
            <person name="Lin M.F."/>
            <person name="Santos M.A."/>
            <person name="Sakthikumar S."/>
            <person name="Munro C.A."/>
            <person name="Rheinbay E."/>
            <person name="Grabherr M."/>
            <person name="Forche A."/>
            <person name="Reedy J.L."/>
            <person name="Agrafioti I."/>
            <person name="Arnaud M.B."/>
            <person name="Bates S."/>
            <person name="Brown A.J."/>
            <person name="Brunke S."/>
            <person name="Costanzo M.C."/>
            <person name="Fitzpatrick D.A."/>
            <person name="de Groot P.W."/>
            <person name="Harris D."/>
            <person name="Hoyer L.L."/>
            <person name="Hube B."/>
            <person name="Klis F.M."/>
            <person name="Kodira C."/>
            <person name="Lennard N."/>
            <person name="Logue M.E."/>
            <person name="Martin R."/>
            <person name="Neiman A.M."/>
            <person name="Nikolaou E."/>
            <person name="Quail M.A."/>
            <person name="Quinn J."/>
            <person name="Santos M.C."/>
            <person name="Schmitzberger F.F."/>
            <person name="Sherlock G."/>
            <person name="Shah P."/>
            <person name="Silverstein K.A."/>
            <person name="Skrzypek M.S."/>
            <person name="Soll D."/>
            <person name="Staggs R."/>
            <person name="Stansfield I."/>
            <person name="Stumpf M.P."/>
            <person name="Sudbery P.E."/>
            <person name="Srikantha T."/>
            <person name="Zeng Q."/>
            <person name="Berman J."/>
            <person name="Berriman M."/>
            <person name="Heitman J."/>
            <person name="Gow N.A."/>
            <person name="Lorenz M.C."/>
            <person name="Birren B.W."/>
            <person name="Kellis M."/>
            <person name="Cuomo C.A."/>
        </authorList>
    </citation>
    <scope>NUCLEOTIDE SEQUENCE [LARGE SCALE GENOMIC DNA]</scope>
    <source>
        <strain evidence="10">ATCC 6260 / CBS 566 / DSM 6381 / JCM 1539 / NBRC 10279 / NRRL Y-324</strain>
    </source>
</reference>
<dbReference type="PANTHER" id="PTHR15588">
    <property type="entry name" value="LSM1"/>
    <property type="match status" value="1"/>
</dbReference>
<name>A5DHV8_PICGU</name>
<dbReference type="Gene3D" id="2.30.30.100">
    <property type="match status" value="1"/>
</dbReference>